<dbReference type="Pfam" id="PF05576">
    <property type="entry name" value="Peptidase_S37"/>
    <property type="match status" value="1"/>
</dbReference>
<name>A0ABY9EA36_9GAMM</name>
<evidence type="ECO:0000313" key="5">
    <source>
        <dbReference type="Proteomes" id="UP001321520"/>
    </source>
</evidence>
<dbReference type="RefSeq" id="WP_301414525.1">
    <property type="nucleotide sequence ID" value="NZ_CP098023.1"/>
</dbReference>
<dbReference type="EMBL" id="CP098023">
    <property type="protein sequence ID" value="WKD48751.1"/>
    <property type="molecule type" value="Genomic_DNA"/>
</dbReference>
<dbReference type="SUPFAM" id="SSF53474">
    <property type="entry name" value="alpha/beta-Hydrolases"/>
    <property type="match status" value="1"/>
</dbReference>
<dbReference type="Gene3D" id="3.40.50.1820">
    <property type="entry name" value="alpha/beta hydrolase"/>
    <property type="match status" value="1"/>
</dbReference>
<dbReference type="InterPro" id="IPR008761">
    <property type="entry name" value="Peptidase_S37"/>
</dbReference>
<reference evidence="4 5" key="1">
    <citation type="submission" date="2022-05" db="EMBL/GenBank/DDBJ databases">
        <title>Microbulbifer sp. nov., isolated from sponge.</title>
        <authorList>
            <person name="Gao L."/>
        </authorList>
    </citation>
    <scope>NUCLEOTIDE SEQUENCE [LARGE SCALE GENOMIC DNA]</scope>
    <source>
        <strain evidence="4 5">MI-G</strain>
    </source>
</reference>
<organism evidence="4 5">
    <name type="scientific">Microbulbifer spongiae</name>
    <dbReference type="NCBI Taxonomy" id="2944933"/>
    <lineage>
        <taxon>Bacteria</taxon>
        <taxon>Pseudomonadati</taxon>
        <taxon>Pseudomonadota</taxon>
        <taxon>Gammaproteobacteria</taxon>
        <taxon>Cellvibrionales</taxon>
        <taxon>Microbulbiferaceae</taxon>
        <taxon>Microbulbifer</taxon>
    </lineage>
</organism>
<dbReference type="Proteomes" id="UP001321520">
    <property type="component" value="Chromosome"/>
</dbReference>
<protein>
    <recommendedName>
        <fullName evidence="6">Aminopeptidase</fullName>
    </recommendedName>
</protein>
<keyword evidence="2" id="KW-0732">Signal</keyword>
<evidence type="ECO:0008006" key="6">
    <source>
        <dbReference type="Google" id="ProtNLM"/>
    </source>
</evidence>
<evidence type="ECO:0000256" key="1">
    <source>
        <dbReference type="ARBA" id="ARBA00022670"/>
    </source>
</evidence>
<gene>
    <name evidence="4" type="ORF">M8T91_12625</name>
</gene>
<evidence type="ECO:0000256" key="3">
    <source>
        <dbReference type="ARBA" id="ARBA00022801"/>
    </source>
</evidence>
<dbReference type="InterPro" id="IPR029058">
    <property type="entry name" value="AB_hydrolase_fold"/>
</dbReference>
<keyword evidence="3" id="KW-0378">Hydrolase</keyword>
<evidence type="ECO:0000313" key="4">
    <source>
        <dbReference type="EMBL" id="WKD48751.1"/>
    </source>
</evidence>
<dbReference type="PANTHER" id="PTHR11010">
    <property type="entry name" value="PROTEASE S28 PRO-X CARBOXYPEPTIDASE-RELATED"/>
    <property type="match status" value="1"/>
</dbReference>
<sequence length="471" mass="53698">MKTWSKIVGTIVLMSEVSLSHGADTTVLEKFESIRGIKSASEDPCGQYVTYEAQCFTLMLEQPVDHLHPLGKQFEQRIRIIHRSFDAPMALRTRGYALYADSSPFKYFPIEPTALIEGNFIDVEHRYFGTSKPADPLDWSKLTIKQAANDIHTIVERLKELYSGQWISFGYSKGGMTSTYYRNFYPNDVQATVALAAPLMFGRGDARHDIFLSEVGTEECRSKIIDFQRDILSRRIEMLSALDNYIDGKYTANRWPGGTNQALEHVVGEYNFIFWQFSNPSTGCETIPAVGVSAEDAIAHLDAKVGFESYMDEGLSSNEPYYWQLLTQLGYPSLLLNPLSGLLEYNPEDYLVYAPAGVNVPNHDWWPMSMMDIWARFQAERVMYVYADFDPFSAAAYPLPMDAEEKEVYRFDVFQGHHNLSRISFLSEEDRLIATNILREWVGLEPTELEITVRPRLSVNETALPVLPLER</sequence>
<dbReference type="PANTHER" id="PTHR11010:SF38">
    <property type="entry name" value="LYSOSOMAL PRO-X CARBOXYPEPTIDASE"/>
    <property type="match status" value="1"/>
</dbReference>
<proteinExistence type="predicted"/>
<evidence type="ECO:0000256" key="2">
    <source>
        <dbReference type="ARBA" id="ARBA00022729"/>
    </source>
</evidence>
<keyword evidence="1" id="KW-0645">Protease</keyword>
<accession>A0ABY9EA36</accession>
<keyword evidence="5" id="KW-1185">Reference proteome</keyword>